<dbReference type="GO" id="GO:0008173">
    <property type="term" value="F:RNA methyltransferase activity"/>
    <property type="evidence" value="ECO:0007669"/>
    <property type="project" value="InterPro"/>
</dbReference>
<dbReference type="GO" id="GO:0032259">
    <property type="term" value="P:methylation"/>
    <property type="evidence" value="ECO:0007669"/>
    <property type="project" value="UniProtKB-KW"/>
</dbReference>
<keyword evidence="2 5" id="KW-0489">Methyltransferase</keyword>
<feature type="domain" description="RNA 2-O ribose methyltransferase substrate binding" evidence="4">
    <location>
        <begin position="39"/>
        <end position="112"/>
    </location>
</feature>
<dbReference type="InterPro" id="IPR001537">
    <property type="entry name" value="SpoU_MeTrfase"/>
</dbReference>
<dbReference type="EMBL" id="JAAXPC010000024">
    <property type="protein sequence ID" value="NKY04895.1"/>
    <property type="molecule type" value="Genomic_DNA"/>
</dbReference>
<comment type="similarity">
    <text evidence="1">Belongs to the class IV-like SAM-binding methyltransferase superfamily. RNA methyltransferase TrmH family.</text>
</comment>
<name>A0A846WTR8_9ACTN</name>
<dbReference type="Gene3D" id="3.40.1280.10">
    <property type="match status" value="1"/>
</dbReference>
<dbReference type="InterPro" id="IPR029026">
    <property type="entry name" value="tRNA_m1G_MTases_N"/>
</dbReference>
<dbReference type="AlphaFoldDB" id="A0A846WTR8"/>
<dbReference type="GO" id="GO:0006396">
    <property type="term" value="P:RNA processing"/>
    <property type="evidence" value="ECO:0007669"/>
    <property type="project" value="InterPro"/>
</dbReference>
<dbReference type="Gene3D" id="3.30.1330.30">
    <property type="match status" value="1"/>
</dbReference>
<dbReference type="SMART" id="SM00967">
    <property type="entry name" value="SpoU_sub_bind"/>
    <property type="match status" value="1"/>
</dbReference>
<sequence>MQTDNTRPVTDVLSERSSRVVSLAKLHRSATRRTEKRFLVEGANAVDAALATGRARSVLVRDDAEDRFGELLDRARAHSVPVHRLSDRAAAKLAETTTAPGVFAECDLLTVDLDEVLAGSPRLLAVAVEPREPGNVGTLIRCADAMGADAVVLLGDAVDPHNGKAVRASAGSVFHIPVVRESDTTAALRALRADGILTLATAADGELSLDDADDVFTGPVAWLFGNEAHGLPGTLLADADHRVAIPIHGHAESLNLAAASAICLYSAARIQHRRSASSD</sequence>
<dbReference type="PANTHER" id="PTHR43191">
    <property type="entry name" value="RRNA METHYLTRANSFERASE 3"/>
    <property type="match status" value="1"/>
</dbReference>
<evidence type="ECO:0000256" key="3">
    <source>
        <dbReference type="ARBA" id="ARBA00022679"/>
    </source>
</evidence>
<evidence type="ECO:0000313" key="5">
    <source>
        <dbReference type="EMBL" id="NKY04895.1"/>
    </source>
</evidence>
<comment type="caution">
    <text evidence="5">The sequence shown here is derived from an EMBL/GenBank/DDBJ whole genome shotgun (WGS) entry which is preliminary data.</text>
</comment>
<dbReference type="SUPFAM" id="SSF75217">
    <property type="entry name" value="alpha/beta knot"/>
    <property type="match status" value="1"/>
</dbReference>
<accession>A0A846WTR8</accession>
<evidence type="ECO:0000259" key="4">
    <source>
        <dbReference type="SMART" id="SM00967"/>
    </source>
</evidence>
<dbReference type="PANTHER" id="PTHR43191:SF2">
    <property type="entry name" value="RRNA METHYLTRANSFERASE 3, MITOCHONDRIAL"/>
    <property type="match status" value="1"/>
</dbReference>
<dbReference type="InterPro" id="IPR051259">
    <property type="entry name" value="rRNA_Methyltransferase"/>
</dbReference>
<dbReference type="SUPFAM" id="SSF55315">
    <property type="entry name" value="L30e-like"/>
    <property type="match status" value="1"/>
</dbReference>
<evidence type="ECO:0000256" key="1">
    <source>
        <dbReference type="ARBA" id="ARBA00007228"/>
    </source>
</evidence>
<dbReference type="Proteomes" id="UP000563898">
    <property type="component" value="Unassembled WGS sequence"/>
</dbReference>
<proteinExistence type="inferred from homology"/>
<gene>
    <name evidence="5" type="ORF">HGA05_25360</name>
</gene>
<dbReference type="Pfam" id="PF00588">
    <property type="entry name" value="SpoU_methylase"/>
    <property type="match status" value="1"/>
</dbReference>
<organism evidence="5 6">
    <name type="scientific">Gordonia polyisoprenivorans</name>
    <dbReference type="NCBI Taxonomy" id="84595"/>
    <lineage>
        <taxon>Bacteria</taxon>
        <taxon>Bacillati</taxon>
        <taxon>Actinomycetota</taxon>
        <taxon>Actinomycetes</taxon>
        <taxon>Mycobacteriales</taxon>
        <taxon>Gordoniaceae</taxon>
        <taxon>Gordonia</taxon>
    </lineage>
</organism>
<keyword evidence="3 5" id="KW-0808">Transferase</keyword>
<reference evidence="5 6" key="1">
    <citation type="submission" date="2020-04" db="EMBL/GenBank/DDBJ databases">
        <title>MicrobeNet Type strains.</title>
        <authorList>
            <person name="Nicholson A.C."/>
        </authorList>
    </citation>
    <scope>NUCLEOTIDE SEQUENCE [LARGE SCALE GENOMIC DNA]</scope>
    <source>
        <strain evidence="5 6">ATCC BAA-14</strain>
    </source>
</reference>
<evidence type="ECO:0000256" key="2">
    <source>
        <dbReference type="ARBA" id="ARBA00022603"/>
    </source>
</evidence>
<dbReference type="InterPro" id="IPR029064">
    <property type="entry name" value="Ribosomal_eL30-like_sf"/>
</dbReference>
<protein>
    <submittedName>
        <fullName evidence="5">RNA methyltransferase</fullName>
    </submittedName>
</protein>
<evidence type="ECO:0000313" key="6">
    <source>
        <dbReference type="Proteomes" id="UP000563898"/>
    </source>
</evidence>
<dbReference type="GO" id="GO:0005737">
    <property type="term" value="C:cytoplasm"/>
    <property type="evidence" value="ECO:0007669"/>
    <property type="project" value="UniProtKB-ARBA"/>
</dbReference>
<dbReference type="CDD" id="cd18095">
    <property type="entry name" value="SpoU-like_rRNA-MTase"/>
    <property type="match status" value="1"/>
</dbReference>
<dbReference type="Pfam" id="PF08032">
    <property type="entry name" value="SpoU_sub_bind"/>
    <property type="match status" value="1"/>
</dbReference>
<dbReference type="InterPro" id="IPR029028">
    <property type="entry name" value="Alpha/beta_knot_MTases"/>
</dbReference>
<dbReference type="GO" id="GO:0003723">
    <property type="term" value="F:RNA binding"/>
    <property type="evidence" value="ECO:0007669"/>
    <property type="project" value="InterPro"/>
</dbReference>
<dbReference type="InterPro" id="IPR013123">
    <property type="entry name" value="SpoU_subst-bd"/>
</dbReference>